<dbReference type="GO" id="GO:0043066">
    <property type="term" value="P:negative regulation of apoptotic process"/>
    <property type="evidence" value="ECO:0007669"/>
    <property type="project" value="TreeGrafter"/>
</dbReference>
<keyword evidence="12 28" id="KW-0863">Zinc-finger</keyword>
<keyword evidence="16" id="KW-0143">Chaperone</keyword>
<comment type="subunit">
    <text evidence="23">Part of transient complex containing PSMD10, PSMC4, PSMC5 and PAAF1 formed during the assembly of the 26S proteasome. Stays associated throughout the assembly of the PA700/19S RC and is released upon association with the 20S core. Interacts with PSMC4. Interacts with RB1. Interacts with CDK4. Interacts with MDM2. Interacts with RELA. Associates with a CDK4:CCND2 serine/threonine kinase complex. Interacts with ARHGDIA and increases the interaction between ARHGDIA and RHOA, hence promotes ARHGDIA inactivation of RHOA and ROCK.</text>
</comment>
<dbReference type="Gene3D" id="1.25.40.20">
    <property type="entry name" value="Ankyrin repeat-containing domain"/>
    <property type="match status" value="1"/>
</dbReference>
<comment type="similarity">
    <text evidence="4">Belongs to the IAP family.</text>
</comment>
<dbReference type="Proteomes" id="UP000824219">
    <property type="component" value="Linkage Group LG08"/>
</dbReference>
<dbReference type="PROSITE" id="PS50089">
    <property type="entry name" value="ZF_RING_2"/>
    <property type="match status" value="1"/>
</dbReference>
<dbReference type="PANTHER" id="PTHR10044:SF115">
    <property type="entry name" value="E3 UBIQUITIN-PROTEIN LIGASE XIAP"/>
    <property type="match status" value="1"/>
</dbReference>
<dbReference type="Gene3D" id="1.10.1170.10">
    <property type="entry name" value="Inhibitor Of Apoptosis Protein (2mihbC-IAP-1), Chain A"/>
    <property type="match status" value="4"/>
</dbReference>
<gene>
    <name evidence="30" type="ORF">KOW79_007464</name>
</gene>
<organism evidence="30 31">
    <name type="scientific">Hemibagrus wyckioides</name>
    <dbReference type="NCBI Taxonomy" id="337641"/>
    <lineage>
        <taxon>Eukaryota</taxon>
        <taxon>Metazoa</taxon>
        <taxon>Chordata</taxon>
        <taxon>Craniata</taxon>
        <taxon>Vertebrata</taxon>
        <taxon>Euteleostomi</taxon>
        <taxon>Actinopterygii</taxon>
        <taxon>Neopterygii</taxon>
        <taxon>Teleostei</taxon>
        <taxon>Ostariophysi</taxon>
        <taxon>Siluriformes</taxon>
        <taxon>Bagridae</taxon>
        <taxon>Hemibagrus</taxon>
    </lineage>
</organism>
<keyword evidence="31" id="KW-1185">Reference proteome</keyword>
<dbReference type="AlphaFoldDB" id="A0A9D3NV43"/>
<evidence type="ECO:0000256" key="28">
    <source>
        <dbReference type="PROSITE-ProRule" id="PRU00175"/>
    </source>
</evidence>
<dbReference type="GO" id="GO:0031398">
    <property type="term" value="P:positive regulation of protein ubiquitination"/>
    <property type="evidence" value="ECO:0007669"/>
    <property type="project" value="TreeGrafter"/>
</dbReference>
<evidence type="ECO:0000256" key="1">
    <source>
        <dbReference type="ARBA" id="ARBA00000900"/>
    </source>
</evidence>
<feature type="domain" description="RING-type" evidence="29">
    <location>
        <begin position="644"/>
        <end position="678"/>
    </location>
</feature>
<dbReference type="Gene3D" id="1.10.8.10">
    <property type="entry name" value="DNA helicase RuvA subunit, C-terminal domain"/>
    <property type="match status" value="1"/>
</dbReference>
<dbReference type="GO" id="GO:0043027">
    <property type="term" value="F:cysteine-type endopeptidase inhibitor activity involved in apoptotic process"/>
    <property type="evidence" value="ECO:0007669"/>
    <property type="project" value="TreeGrafter"/>
</dbReference>
<evidence type="ECO:0000256" key="26">
    <source>
        <dbReference type="ARBA" id="ARBA00077685"/>
    </source>
</evidence>
<dbReference type="EMBL" id="JAHKSW010000008">
    <property type="protein sequence ID" value="KAG7329290.1"/>
    <property type="molecule type" value="Genomic_DNA"/>
</dbReference>
<evidence type="ECO:0000256" key="25">
    <source>
        <dbReference type="ARBA" id="ARBA00077602"/>
    </source>
</evidence>
<evidence type="ECO:0000259" key="29">
    <source>
        <dbReference type="PROSITE" id="PS50089"/>
    </source>
</evidence>
<reference evidence="30 31" key="1">
    <citation type="submission" date="2021-06" db="EMBL/GenBank/DDBJ databases">
        <title>Chromosome-level genome assembly of the red-tail catfish (Hemibagrus wyckioides).</title>
        <authorList>
            <person name="Shao F."/>
        </authorList>
    </citation>
    <scope>NUCLEOTIDE SEQUENCE [LARGE SCALE GENOMIC DNA]</scope>
    <source>
        <strain evidence="30">EC202008001</strain>
        <tissue evidence="30">Blood</tissue>
    </source>
</reference>
<evidence type="ECO:0000256" key="14">
    <source>
        <dbReference type="ARBA" id="ARBA00022833"/>
    </source>
</evidence>
<dbReference type="EC" id="2.3.2.27" evidence="5"/>
<accession>A0A9D3NV43</accession>
<dbReference type="SUPFAM" id="SSF57924">
    <property type="entry name" value="Inhibitor of apoptosis (IAP) repeat"/>
    <property type="match status" value="3"/>
</dbReference>
<dbReference type="FunFam" id="3.30.40.10:FF:000184">
    <property type="entry name" value="Baculoviral IAP repeat containing 2"/>
    <property type="match status" value="1"/>
</dbReference>
<evidence type="ECO:0000256" key="18">
    <source>
        <dbReference type="ARBA" id="ARBA00044089"/>
    </source>
</evidence>
<dbReference type="GO" id="GO:0051726">
    <property type="term" value="P:regulation of cell cycle"/>
    <property type="evidence" value="ECO:0007669"/>
    <property type="project" value="TreeGrafter"/>
</dbReference>
<protein>
    <recommendedName>
        <fullName evidence="24">26S proteasome non-ATPase regulatory subunit 10</fullName>
        <ecNumber evidence="5">2.3.2.27</ecNumber>
    </recommendedName>
    <alternativeName>
        <fullName evidence="25">26S proteasome regulatory subunit p28</fullName>
    </alternativeName>
    <alternativeName>
        <fullName evidence="19">Baculoviral IAP repeat-containing protein 4</fullName>
    </alternativeName>
    <alternativeName>
        <fullName evidence="18">E3 ubiquitin-protein ligase XIAP</fullName>
    </alternativeName>
    <alternativeName>
        <fullName evidence="26">Gankyrin</fullName>
    </alternativeName>
    <alternativeName>
        <fullName evidence="21">RING-type E3 ubiquitin transferase XIAP</fullName>
    </alternativeName>
    <alternativeName>
        <fullName evidence="20">X-linked inhibitor of apoptosis protein</fullName>
    </alternativeName>
</protein>
<evidence type="ECO:0000256" key="2">
    <source>
        <dbReference type="ARBA" id="ARBA00004123"/>
    </source>
</evidence>
<dbReference type="SMART" id="SM00184">
    <property type="entry name" value="RING"/>
    <property type="match status" value="1"/>
</dbReference>
<dbReference type="GO" id="GO:0008270">
    <property type="term" value="F:zinc ion binding"/>
    <property type="evidence" value="ECO:0007669"/>
    <property type="project" value="UniProtKB-KW"/>
</dbReference>
<dbReference type="CDD" id="cd16714">
    <property type="entry name" value="RING-HC_BIRC4_8"/>
    <property type="match status" value="1"/>
</dbReference>
<evidence type="ECO:0000256" key="24">
    <source>
        <dbReference type="ARBA" id="ARBA00068187"/>
    </source>
</evidence>
<keyword evidence="8" id="KW-0879">Wnt signaling pathway</keyword>
<keyword evidence="9" id="KW-0053">Apoptosis</keyword>
<dbReference type="Pfam" id="PF00653">
    <property type="entry name" value="BIR"/>
    <property type="match status" value="3"/>
</dbReference>
<comment type="caution">
    <text evidence="30">The sequence shown here is derived from an EMBL/GenBank/DDBJ whole genome shotgun (WGS) entry which is preliminary data.</text>
</comment>
<dbReference type="Pfam" id="PF13637">
    <property type="entry name" value="Ank_4"/>
    <property type="match status" value="1"/>
</dbReference>
<evidence type="ECO:0000256" key="8">
    <source>
        <dbReference type="ARBA" id="ARBA00022687"/>
    </source>
</evidence>
<dbReference type="PRINTS" id="PR01415">
    <property type="entry name" value="ANKYRIN"/>
</dbReference>
<keyword evidence="14" id="KW-0862">Zinc</keyword>
<feature type="repeat" description="ANK" evidence="27">
    <location>
        <begin position="138"/>
        <end position="170"/>
    </location>
</feature>
<comment type="subcellular location">
    <subcellularLocation>
        <location evidence="3">Cytoplasm</location>
    </subcellularLocation>
    <subcellularLocation>
        <location evidence="2">Nucleus</location>
    </subcellularLocation>
</comment>
<dbReference type="GO" id="GO:0061630">
    <property type="term" value="F:ubiquitin protein ligase activity"/>
    <property type="evidence" value="ECO:0007669"/>
    <property type="project" value="UniProtKB-EC"/>
</dbReference>
<keyword evidence="7" id="KW-0808">Transferase</keyword>
<feature type="repeat" description="ANK" evidence="27">
    <location>
        <begin position="171"/>
        <end position="203"/>
    </location>
</feature>
<dbReference type="InterPro" id="IPR002110">
    <property type="entry name" value="Ankyrin_rpt"/>
</dbReference>
<name>A0A9D3NV43_9TELE</name>
<sequence length="691" mass="77410">MESSVSNLEICNLAYTGKFDQLKKCILSDRRLAAKTDQDNRTALHWACSAGHTHIVQFLLDLGVEVDVKDDASWTPLHIAASAGREEIVRSLIGRGAQLNSVNQNGCTPLHYAASKDRYEIALILLENGADPNATDKLESTPLHRASAKGNYRLIQLLLKQSASTNIQDSEGNTPLHLACDEERVEAAKLLVEHGASIYIENKEEKTPLQIAKGGLGHTDYTSTQAVVLKLTMAGSSMLGEIETDDCLEDWSAMSTRLSSFQSFPNSVQVPAERLARAGLYFTGESDRVRCFSCLHTIENWHQGDNPVERHQSVSPSCIFLKCVHHRSPTGGTSSQSHGSIYDEDDEAMEYRLRTGEVVDESMYPKVPHMKSEDVRLRTFINWPSWSPVQPHDLAQAGMFYVPESNRQLDRVQCFCCAGMLVNWEEGDDPWQEHARLYPNCFFILGHDVGNIPSEQPRQSRSSSMESFEERFESFKDRAHPINPEMLARAGFYSMGERDGVVCFKCGGRLKTWQPDDDPWVEHAKFYPGCSFLLAEKGQEFINSVQLRHPAFSTANGFSSHERPASNVLQLEIARKAVEMGYDPDKVQRFILEKLRRSSKGYSAVEDLIRDIYSGVGDVSAMSLESKTEDPLKKLEKLQHEKLCKVCMDSDVTMVFIPCGHLVTCMQCSESLQKCPICCAEITQKIKTFSS</sequence>
<dbReference type="CDD" id="cd00022">
    <property type="entry name" value="BIR"/>
    <property type="match status" value="3"/>
</dbReference>
<evidence type="ECO:0000256" key="17">
    <source>
        <dbReference type="ARBA" id="ARBA00023242"/>
    </source>
</evidence>
<evidence type="ECO:0000256" key="15">
    <source>
        <dbReference type="ARBA" id="ARBA00023043"/>
    </source>
</evidence>
<keyword evidence="10" id="KW-0479">Metal-binding</keyword>
<dbReference type="PROSITE" id="PS50297">
    <property type="entry name" value="ANK_REP_REGION"/>
    <property type="match status" value="5"/>
</dbReference>
<feature type="repeat" description="ANK" evidence="27">
    <location>
        <begin position="39"/>
        <end position="71"/>
    </location>
</feature>
<evidence type="ECO:0000256" key="6">
    <source>
        <dbReference type="ARBA" id="ARBA00022490"/>
    </source>
</evidence>
<dbReference type="InterPro" id="IPR050784">
    <property type="entry name" value="IAP"/>
</dbReference>
<dbReference type="SUPFAM" id="SSF48403">
    <property type="entry name" value="Ankyrin repeat"/>
    <property type="match status" value="1"/>
</dbReference>
<evidence type="ECO:0000256" key="12">
    <source>
        <dbReference type="ARBA" id="ARBA00022771"/>
    </source>
</evidence>
<evidence type="ECO:0000256" key="4">
    <source>
        <dbReference type="ARBA" id="ARBA00006672"/>
    </source>
</evidence>
<dbReference type="GO" id="GO:0006915">
    <property type="term" value="P:apoptotic process"/>
    <property type="evidence" value="ECO:0007669"/>
    <property type="project" value="UniProtKB-KW"/>
</dbReference>
<dbReference type="SMART" id="SM00238">
    <property type="entry name" value="BIR"/>
    <property type="match status" value="3"/>
</dbReference>
<evidence type="ECO:0000256" key="9">
    <source>
        <dbReference type="ARBA" id="ARBA00022703"/>
    </source>
</evidence>
<evidence type="ECO:0000313" key="30">
    <source>
        <dbReference type="EMBL" id="KAG7329290.1"/>
    </source>
</evidence>
<evidence type="ECO:0000256" key="5">
    <source>
        <dbReference type="ARBA" id="ARBA00012483"/>
    </source>
</evidence>
<feature type="repeat" description="ANK" evidence="27">
    <location>
        <begin position="105"/>
        <end position="137"/>
    </location>
</feature>
<keyword evidence="17" id="KW-0539">Nucleus</keyword>
<dbReference type="Pfam" id="PF12796">
    <property type="entry name" value="Ank_2"/>
    <property type="match status" value="2"/>
</dbReference>
<evidence type="ECO:0000256" key="23">
    <source>
        <dbReference type="ARBA" id="ARBA00062652"/>
    </source>
</evidence>
<dbReference type="PROSITE" id="PS50143">
    <property type="entry name" value="BIR_REPEAT_2"/>
    <property type="match status" value="3"/>
</dbReference>
<feature type="repeat" description="ANK" evidence="27">
    <location>
        <begin position="72"/>
        <end position="104"/>
    </location>
</feature>
<evidence type="ECO:0000256" key="3">
    <source>
        <dbReference type="ARBA" id="ARBA00004496"/>
    </source>
</evidence>
<dbReference type="PROSITE" id="PS50088">
    <property type="entry name" value="ANK_REPEAT"/>
    <property type="match status" value="5"/>
</dbReference>
<evidence type="ECO:0000256" key="21">
    <source>
        <dbReference type="ARBA" id="ARBA00044244"/>
    </source>
</evidence>
<dbReference type="GO" id="GO:0005634">
    <property type="term" value="C:nucleus"/>
    <property type="evidence" value="ECO:0007669"/>
    <property type="project" value="UniProtKB-SubCell"/>
</dbReference>
<comment type="function">
    <text evidence="22">Acts as a chaperone during the assembly of the 26S proteasome, specifically of the PA700/19S regulatory complex (RC). In the initial step of the base subcomplex assembly is part of an intermediate PSMD10:PSMC4:PSMC5:PAAF1 module which probably assembles with a PSMD5:PSMC2:PSMC1:PSMD2 module. Independently of the proteasome, regulates EGF-induced AKT activation through inhibition of the RHOA/ROCK/PTEN pathway, leading to prolonged AKT activation. Plays an important role in RAS-induced tumorigenesis.</text>
</comment>
<evidence type="ECO:0000256" key="7">
    <source>
        <dbReference type="ARBA" id="ARBA00022679"/>
    </source>
</evidence>
<evidence type="ECO:0000256" key="16">
    <source>
        <dbReference type="ARBA" id="ARBA00023186"/>
    </source>
</evidence>
<dbReference type="FunFam" id="1.10.1170.10:FF:000002">
    <property type="entry name" value="Baculoviral IAP repeat containing 7"/>
    <property type="match status" value="1"/>
</dbReference>
<evidence type="ECO:0000256" key="22">
    <source>
        <dbReference type="ARBA" id="ARBA00059111"/>
    </source>
</evidence>
<evidence type="ECO:0000313" key="31">
    <source>
        <dbReference type="Proteomes" id="UP000824219"/>
    </source>
</evidence>
<dbReference type="Gene3D" id="1.10.533.10">
    <property type="entry name" value="Death Domain, Fas"/>
    <property type="match status" value="1"/>
</dbReference>
<evidence type="ECO:0000256" key="13">
    <source>
        <dbReference type="ARBA" id="ARBA00022786"/>
    </source>
</evidence>
<comment type="catalytic activity">
    <reaction evidence="1">
        <text>S-ubiquitinyl-[E2 ubiquitin-conjugating enzyme]-L-cysteine + [acceptor protein]-L-lysine = [E2 ubiquitin-conjugating enzyme]-L-cysteine + N(6)-ubiquitinyl-[acceptor protein]-L-lysine.</text>
        <dbReference type="EC" id="2.3.2.27"/>
    </reaction>
</comment>
<dbReference type="InterPro" id="IPR001841">
    <property type="entry name" value="Znf_RING"/>
</dbReference>
<dbReference type="FunFam" id="1.25.40.20:FF:000149">
    <property type="entry name" value="26S proteasome non-ATPase regulatory subunit 10 isoform X1"/>
    <property type="match status" value="1"/>
</dbReference>
<keyword evidence="6" id="KW-0963">Cytoplasm</keyword>
<dbReference type="InterPro" id="IPR036770">
    <property type="entry name" value="Ankyrin_rpt-contain_sf"/>
</dbReference>
<dbReference type="GO" id="GO:0005737">
    <property type="term" value="C:cytoplasm"/>
    <property type="evidence" value="ECO:0007669"/>
    <property type="project" value="UniProtKB-SubCell"/>
</dbReference>
<evidence type="ECO:0000256" key="19">
    <source>
        <dbReference type="ARBA" id="ARBA00044214"/>
    </source>
</evidence>
<keyword evidence="13" id="KW-0833">Ubl conjugation pathway</keyword>
<evidence type="ECO:0000256" key="27">
    <source>
        <dbReference type="PROSITE-ProRule" id="PRU00023"/>
    </source>
</evidence>
<keyword evidence="11" id="KW-0677">Repeat</keyword>
<proteinExistence type="inferred from homology"/>
<dbReference type="SMART" id="SM00248">
    <property type="entry name" value="ANK"/>
    <property type="match status" value="5"/>
</dbReference>
<dbReference type="InterPro" id="IPR011029">
    <property type="entry name" value="DEATH-like_dom_sf"/>
</dbReference>
<evidence type="ECO:0000256" key="20">
    <source>
        <dbReference type="ARBA" id="ARBA00044224"/>
    </source>
</evidence>
<dbReference type="GO" id="GO:0016055">
    <property type="term" value="P:Wnt signaling pathway"/>
    <property type="evidence" value="ECO:0007669"/>
    <property type="project" value="UniProtKB-KW"/>
</dbReference>
<evidence type="ECO:0000256" key="10">
    <source>
        <dbReference type="ARBA" id="ARBA00022723"/>
    </source>
</evidence>
<keyword evidence="15 27" id="KW-0040">ANK repeat</keyword>
<evidence type="ECO:0000256" key="11">
    <source>
        <dbReference type="ARBA" id="ARBA00022737"/>
    </source>
</evidence>
<dbReference type="Pfam" id="PF13920">
    <property type="entry name" value="zf-C3HC4_3"/>
    <property type="match status" value="1"/>
</dbReference>
<dbReference type="InterPro" id="IPR001370">
    <property type="entry name" value="BIR_rpt"/>
</dbReference>
<dbReference type="GO" id="GO:0090263">
    <property type="term" value="P:positive regulation of canonical Wnt signaling pathway"/>
    <property type="evidence" value="ECO:0007669"/>
    <property type="project" value="TreeGrafter"/>
</dbReference>
<dbReference type="PANTHER" id="PTHR10044">
    <property type="entry name" value="INHIBITOR OF APOPTOSIS"/>
    <property type="match status" value="1"/>
</dbReference>
<dbReference type="OrthoDB" id="5855668at2759"/>
<dbReference type="FunFam" id="1.10.1170.10:FF:000003">
    <property type="entry name" value="E3 ubiquitin-protein ligase XIAP"/>
    <property type="match status" value="1"/>
</dbReference>